<dbReference type="Proteomes" id="UP000777784">
    <property type="component" value="Unassembled WGS sequence"/>
</dbReference>
<sequence length="309" mass="34223">MKDPQILRLAMVGLRPEALDLLPKMLAEPGFHVVRVLSPDPEDLSLRLSRLFGLEIGTEVGSLTGDLPEVVVVGPKVPEAWKSFLDRGAWRLMPEKEILEAGGWDELSLMQEGIPALGTEITQSILETSTPAANPPLVSKMAPEAIPTREGLEPALKTEHGIECDTGIPRPLPDWLHKVMDPELLAGEIARDLASRSRVSALALRWRLGPDTILEASWMPHGWDDDQGHLWKTEACAGSGRLRQKADGLIIEVSWIGDGVEKAWNEIYPLLKNVGTIASWKYFWDRARLLVQSAEPYHPDERPDELPAS</sequence>
<accession>A0A948RVJ4</accession>
<gene>
    <name evidence="1" type="ORF">KJ970_04955</name>
</gene>
<reference evidence="1" key="1">
    <citation type="submission" date="2021-05" db="EMBL/GenBank/DDBJ databases">
        <title>Energy efficiency and biological interactions define the core microbiome of deep oligotrophic groundwater.</title>
        <authorList>
            <person name="Mehrshad M."/>
            <person name="Lopez-Fernandez M."/>
            <person name="Bell E."/>
            <person name="Bernier-Latmani R."/>
            <person name="Bertilsson S."/>
            <person name="Dopson M."/>
        </authorList>
    </citation>
    <scope>NUCLEOTIDE SEQUENCE</scope>
    <source>
        <strain evidence="1">Modern_marine.mb.64</strain>
    </source>
</reference>
<dbReference type="AlphaFoldDB" id="A0A948RVJ4"/>
<protein>
    <submittedName>
        <fullName evidence="1">Uncharacterized protein</fullName>
    </submittedName>
</protein>
<proteinExistence type="predicted"/>
<organism evidence="1 2">
    <name type="scientific">Eiseniibacteriota bacterium</name>
    <dbReference type="NCBI Taxonomy" id="2212470"/>
    <lineage>
        <taxon>Bacteria</taxon>
        <taxon>Candidatus Eiseniibacteriota</taxon>
    </lineage>
</organism>
<comment type="caution">
    <text evidence="1">The sequence shown here is derived from an EMBL/GenBank/DDBJ whole genome shotgun (WGS) entry which is preliminary data.</text>
</comment>
<name>A0A948RVJ4_UNCEI</name>
<evidence type="ECO:0000313" key="2">
    <source>
        <dbReference type="Proteomes" id="UP000777784"/>
    </source>
</evidence>
<evidence type="ECO:0000313" key="1">
    <source>
        <dbReference type="EMBL" id="MBU2690257.1"/>
    </source>
</evidence>
<dbReference type="EMBL" id="JAHJDP010000028">
    <property type="protein sequence ID" value="MBU2690257.1"/>
    <property type="molecule type" value="Genomic_DNA"/>
</dbReference>